<proteinExistence type="inferred from homology"/>
<dbReference type="Proteomes" id="UP001244552">
    <property type="component" value="Unassembled WGS sequence"/>
</dbReference>
<name>A0ABU0MRH4_9PROT</name>
<dbReference type="Gene3D" id="3.10.310.10">
    <property type="entry name" value="Diaminopimelate Epimerase, Chain A, domain 1"/>
    <property type="match status" value="2"/>
</dbReference>
<dbReference type="EMBL" id="JAUSVU010000020">
    <property type="protein sequence ID" value="MDQ0535788.1"/>
    <property type="molecule type" value="Genomic_DNA"/>
</dbReference>
<reference evidence="3 4" key="1">
    <citation type="submission" date="2023-07" db="EMBL/GenBank/DDBJ databases">
        <title>Genomic Encyclopedia of Type Strains, Phase IV (KMG-IV): sequencing the most valuable type-strain genomes for metagenomic binning, comparative biology and taxonomic classification.</title>
        <authorList>
            <person name="Goeker M."/>
        </authorList>
    </citation>
    <scope>NUCLEOTIDE SEQUENCE [LARGE SCALE GENOMIC DNA]</scope>
    <source>
        <strain evidence="3 4">DSM 19922</strain>
    </source>
</reference>
<sequence length="263" mass="27854">MRLPLYQVDAFTDRVFAGNPAAVVPLESWLPDAQLQAIAAENNLSETAYLVRSGEGYELRWFTPAVEVDLCGHATLASAFVISTILEPGRAHIEFATRQAGVLTVTRDGDRYTLDFPSRPAAPAGSPDPALVPALGGPAPAAVLRGRDYLVVYDSADAVRALTPDMAAVAKLDLFAVCVTAPGEGGVDFVSRFFTPAKGIPEDPVTGSAHCMLTPYWAERLGKTVLTARQVSARGGDLLCELAGDRVRIGGQAVLYLEGSILV</sequence>
<dbReference type="Pfam" id="PF02567">
    <property type="entry name" value="PhzC-PhzF"/>
    <property type="match status" value="1"/>
</dbReference>
<dbReference type="NCBIfam" id="TIGR00654">
    <property type="entry name" value="PhzF_family"/>
    <property type="match status" value="1"/>
</dbReference>
<dbReference type="SUPFAM" id="SSF54506">
    <property type="entry name" value="Diaminopimelate epimerase-like"/>
    <property type="match status" value="1"/>
</dbReference>
<evidence type="ECO:0000313" key="4">
    <source>
        <dbReference type="Proteomes" id="UP001244552"/>
    </source>
</evidence>
<dbReference type="RefSeq" id="WP_209987725.1">
    <property type="nucleotide sequence ID" value="NZ_JAGINO010000022.1"/>
</dbReference>
<evidence type="ECO:0000256" key="1">
    <source>
        <dbReference type="ARBA" id="ARBA00008270"/>
    </source>
</evidence>
<comment type="similarity">
    <text evidence="1">Belongs to the PhzF family.</text>
</comment>
<keyword evidence="4" id="KW-1185">Reference proteome</keyword>
<dbReference type="PIRSF" id="PIRSF016184">
    <property type="entry name" value="PhzC_PhzF"/>
    <property type="match status" value="1"/>
</dbReference>
<evidence type="ECO:0000256" key="2">
    <source>
        <dbReference type="ARBA" id="ARBA00023235"/>
    </source>
</evidence>
<keyword evidence="2" id="KW-0413">Isomerase</keyword>
<accession>A0ABU0MRH4</accession>
<dbReference type="PANTHER" id="PTHR13774:SF17">
    <property type="entry name" value="PHENAZINE BIOSYNTHESIS-LIKE DOMAIN-CONTAINING PROTEIN"/>
    <property type="match status" value="1"/>
</dbReference>
<comment type="caution">
    <text evidence="3">The sequence shown here is derived from an EMBL/GenBank/DDBJ whole genome shotgun (WGS) entry which is preliminary data.</text>
</comment>
<organism evidence="3 4">
    <name type="scientific">Azospirillum picis</name>
    <dbReference type="NCBI Taxonomy" id="488438"/>
    <lineage>
        <taxon>Bacteria</taxon>
        <taxon>Pseudomonadati</taxon>
        <taxon>Pseudomonadota</taxon>
        <taxon>Alphaproteobacteria</taxon>
        <taxon>Rhodospirillales</taxon>
        <taxon>Azospirillaceae</taxon>
        <taxon>Azospirillum</taxon>
    </lineage>
</organism>
<dbReference type="InterPro" id="IPR003719">
    <property type="entry name" value="Phenazine_PhzF-like"/>
</dbReference>
<dbReference type="PANTHER" id="PTHR13774">
    <property type="entry name" value="PHENAZINE BIOSYNTHESIS PROTEIN"/>
    <property type="match status" value="1"/>
</dbReference>
<evidence type="ECO:0000313" key="3">
    <source>
        <dbReference type="EMBL" id="MDQ0535788.1"/>
    </source>
</evidence>
<gene>
    <name evidence="3" type="ORF">QO018_004672</name>
</gene>
<protein>
    <submittedName>
        <fullName evidence="3">PhzF family phenazine biosynthesis protein</fullName>
    </submittedName>
</protein>